<dbReference type="Pfam" id="PF19831">
    <property type="entry name" value="DUF6312"/>
    <property type="match status" value="1"/>
</dbReference>
<dbReference type="OrthoDB" id="465043at2"/>
<feature type="region of interest" description="Disordered" evidence="1">
    <location>
        <begin position="42"/>
        <end position="88"/>
    </location>
</feature>
<dbReference type="HOGENOM" id="CLU_2355816_0_0_7"/>
<sequence>MAQFLQRVTVVSLSGPNRGESTTLFKKKNKKRKVSKWLRPMEKGQRRMLRASEAFSTTSLSRHNRSNSKRKNGWIRDVGKNQMKASRKAFKKLRMW</sequence>
<keyword evidence="3" id="KW-1185">Reference proteome</keyword>
<dbReference type="AlphaFoldDB" id="D0LS36"/>
<evidence type="ECO:0000256" key="1">
    <source>
        <dbReference type="SAM" id="MobiDB-lite"/>
    </source>
</evidence>
<gene>
    <name evidence="2" type="ordered locus">Hoch_1166</name>
</gene>
<proteinExistence type="predicted"/>
<protein>
    <submittedName>
        <fullName evidence="2">Uncharacterized protein</fullName>
    </submittedName>
</protein>
<accession>D0LS36</accession>
<reference evidence="2 3" key="1">
    <citation type="journal article" date="2010" name="Stand. Genomic Sci.">
        <title>Complete genome sequence of Haliangium ochraceum type strain (SMP-2).</title>
        <authorList>
            <consortium name="US DOE Joint Genome Institute (JGI-PGF)"/>
            <person name="Ivanova N."/>
            <person name="Daum C."/>
            <person name="Lang E."/>
            <person name="Abt B."/>
            <person name="Kopitz M."/>
            <person name="Saunders E."/>
            <person name="Lapidus A."/>
            <person name="Lucas S."/>
            <person name="Glavina Del Rio T."/>
            <person name="Nolan M."/>
            <person name="Tice H."/>
            <person name="Copeland A."/>
            <person name="Cheng J.F."/>
            <person name="Chen F."/>
            <person name="Bruce D."/>
            <person name="Goodwin L."/>
            <person name="Pitluck S."/>
            <person name="Mavromatis K."/>
            <person name="Pati A."/>
            <person name="Mikhailova N."/>
            <person name="Chen A."/>
            <person name="Palaniappan K."/>
            <person name="Land M."/>
            <person name="Hauser L."/>
            <person name="Chang Y.J."/>
            <person name="Jeffries C.D."/>
            <person name="Detter J.C."/>
            <person name="Brettin T."/>
            <person name="Rohde M."/>
            <person name="Goker M."/>
            <person name="Bristow J."/>
            <person name="Markowitz V."/>
            <person name="Eisen J.A."/>
            <person name="Hugenholtz P."/>
            <person name="Kyrpides N.C."/>
            <person name="Klenk H.P."/>
        </authorList>
    </citation>
    <scope>NUCLEOTIDE SEQUENCE [LARGE SCALE GENOMIC DNA]</scope>
    <source>
        <strain evidence="3">DSM 14365 / CIP 107738 / JCM 11303 / AJ 13395 / SMP-2</strain>
    </source>
</reference>
<evidence type="ECO:0000313" key="3">
    <source>
        <dbReference type="Proteomes" id="UP000001880"/>
    </source>
</evidence>
<evidence type="ECO:0000313" key="2">
    <source>
        <dbReference type="EMBL" id="ACY13733.1"/>
    </source>
</evidence>
<feature type="compositionally biased region" description="Basic residues" evidence="1">
    <location>
        <begin position="62"/>
        <end position="73"/>
    </location>
</feature>
<dbReference type="EMBL" id="CP001804">
    <property type="protein sequence ID" value="ACY13733.1"/>
    <property type="molecule type" value="Genomic_DNA"/>
</dbReference>
<dbReference type="InterPro" id="IPR046279">
    <property type="entry name" value="DUF6312"/>
</dbReference>
<dbReference type="KEGG" id="hoh:Hoch_1166"/>
<dbReference type="Proteomes" id="UP000001880">
    <property type="component" value="Chromosome"/>
</dbReference>
<name>D0LS36_HALO1</name>
<organism evidence="2 3">
    <name type="scientific">Haliangium ochraceum (strain DSM 14365 / JCM 11303 / SMP-2)</name>
    <dbReference type="NCBI Taxonomy" id="502025"/>
    <lineage>
        <taxon>Bacteria</taxon>
        <taxon>Pseudomonadati</taxon>
        <taxon>Myxococcota</taxon>
        <taxon>Polyangia</taxon>
        <taxon>Haliangiales</taxon>
        <taxon>Kofleriaceae</taxon>
        <taxon>Haliangium</taxon>
    </lineage>
</organism>